<dbReference type="PROSITE" id="PS51746">
    <property type="entry name" value="PPM_2"/>
    <property type="match status" value="1"/>
</dbReference>
<evidence type="ECO:0000259" key="1">
    <source>
        <dbReference type="PROSITE" id="PS51746"/>
    </source>
</evidence>
<dbReference type="SMART" id="SM00331">
    <property type="entry name" value="PP2C_SIG"/>
    <property type="match status" value="1"/>
</dbReference>
<dbReference type="PANTHER" id="PTHR13832:SF827">
    <property type="entry name" value="PROTEIN PHOSPHATASE 1L"/>
    <property type="match status" value="1"/>
</dbReference>
<dbReference type="RefSeq" id="WP_289268437.1">
    <property type="nucleotide sequence ID" value="NZ_OX365700.1"/>
</dbReference>
<dbReference type="InterPro" id="IPR015655">
    <property type="entry name" value="PP2C"/>
</dbReference>
<evidence type="ECO:0000313" key="3">
    <source>
        <dbReference type="Proteomes" id="UP001179121"/>
    </source>
</evidence>
<dbReference type="KEGG" id="nti:DNFV4_01947"/>
<dbReference type="NCBIfam" id="NF033484">
    <property type="entry name" value="Stp1_PP2C_phos"/>
    <property type="match status" value="1"/>
</dbReference>
<dbReference type="InterPro" id="IPR001932">
    <property type="entry name" value="PPM-type_phosphatase-like_dom"/>
</dbReference>
<dbReference type="InterPro" id="IPR036457">
    <property type="entry name" value="PPM-type-like_dom_sf"/>
</dbReference>
<dbReference type="SUPFAM" id="SSF81606">
    <property type="entry name" value="PP2C-like"/>
    <property type="match status" value="1"/>
</dbReference>
<dbReference type="PANTHER" id="PTHR13832">
    <property type="entry name" value="PROTEIN PHOSPHATASE 2C"/>
    <property type="match status" value="1"/>
</dbReference>
<organism evidence="2 3">
    <name type="scientific">Nitrospira tepida</name>
    <dbReference type="NCBI Taxonomy" id="2973512"/>
    <lineage>
        <taxon>Bacteria</taxon>
        <taxon>Pseudomonadati</taxon>
        <taxon>Nitrospirota</taxon>
        <taxon>Nitrospiria</taxon>
        <taxon>Nitrospirales</taxon>
        <taxon>Nitrospiraceae</taxon>
        <taxon>Nitrospira</taxon>
    </lineage>
</organism>
<reference evidence="2" key="1">
    <citation type="submission" date="2022-10" db="EMBL/GenBank/DDBJ databases">
        <authorList>
            <person name="Koch H."/>
        </authorList>
    </citation>
    <scope>NUCLEOTIDE SEQUENCE</scope>
    <source>
        <strain evidence="2">DNF</strain>
    </source>
</reference>
<dbReference type="Proteomes" id="UP001179121">
    <property type="component" value="Chromosome"/>
</dbReference>
<dbReference type="SMART" id="SM00332">
    <property type="entry name" value="PP2Cc"/>
    <property type="match status" value="1"/>
</dbReference>
<feature type="domain" description="PPM-type phosphatase" evidence="1">
    <location>
        <begin position="10"/>
        <end position="254"/>
    </location>
</feature>
<keyword evidence="3" id="KW-1185">Reference proteome</keyword>
<dbReference type="Pfam" id="PF13672">
    <property type="entry name" value="PP2C_2"/>
    <property type="match status" value="1"/>
</dbReference>
<protein>
    <submittedName>
        <fullName evidence="2">PPM-type phosphatase domain-containing protein</fullName>
    </submittedName>
</protein>
<dbReference type="AlphaFoldDB" id="A0AA86MYR9"/>
<accession>A0AA86MYR9</accession>
<name>A0AA86MYR9_9BACT</name>
<dbReference type="EMBL" id="OX365700">
    <property type="protein sequence ID" value="CAI4031527.1"/>
    <property type="molecule type" value="Genomic_DNA"/>
</dbReference>
<dbReference type="CDD" id="cd00143">
    <property type="entry name" value="PP2Cc"/>
    <property type="match status" value="1"/>
</dbReference>
<dbReference type="GO" id="GO:0004722">
    <property type="term" value="F:protein serine/threonine phosphatase activity"/>
    <property type="evidence" value="ECO:0007669"/>
    <property type="project" value="InterPro"/>
</dbReference>
<gene>
    <name evidence="2" type="ORF">DNFV4_01947</name>
</gene>
<sequence>MTAPIRQWIGYGLSDIGLIRASNQDALLVLNDHGIWAVADGMGGHAGGDVASGLAIAAIRRLAAEAPPSGPAAGSMADAERFLRASVQAANRRVFEESAAVRSLRGMGTTLVVLMIRDSPRPIAYLAHVGDSRAYLYRHGALRLLTRDHSLVEDYIRRGLLTRDQAATHPRRHVLTRAIGLDPTVEAEITQAELEPNDLLILCTDGLTKMLDDQDLALLAAKAGQGPAELCRALVAEANRRGGEDNVTVLVCAYRDSRSGSIDKASAAA</sequence>
<dbReference type="Gene3D" id="3.60.40.10">
    <property type="entry name" value="PPM-type phosphatase domain"/>
    <property type="match status" value="1"/>
</dbReference>
<evidence type="ECO:0000313" key="2">
    <source>
        <dbReference type="EMBL" id="CAI4031527.1"/>
    </source>
</evidence>
<proteinExistence type="predicted"/>